<gene>
    <name evidence="2" type="ORF">KUF71_020040</name>
</gene>
<dbReference type="PROSITE" id="PS50235">
    <property type="entry name" value="USP_3"/>
    <property type="match status" value="1"/>
</dbReference>
<protein>
    <submittedName>
        <fullName evidence="2">Formate--tetrahydrofolate ligase</fullName>
    </submittedName>
</protein>
<sequence length="461" mass="52094">MKALAPSEPIPTSWSMLIPIPEIYSLMEWVRASAVPRSTSRMPRNSHFIVLSVLLKNLTIMAKDLTTVKSVVSSIISEYAPDRLTSFTRSVRSAGAMTFFIIWEHLVRCKRRVSRTAFACRFEKIAQVIHGVNACMCGNIHSQAEVRSFDLIVDHLYACSNKMRTIEEELVDDPSPVKCSPRKCKWKCSKLQPSKTGSNDSPEHFPEPRAGFINDGSSPELGAILQVLFHAEPFLKWLSSHTFAPGSFAEELADLCKQHRYSTVVNPVPLLNKMVTACNTLGLYLPSTLLKPTLAEIFLGLLNAIKAEDKHQEEMIESLFGITVLETESCIQCNVGFAEKAFDLAFRIPVYETDSIQSSLDEFEKTDFSSEFCCGEPRLTKCDLLRYPEILFIFFERECLQSNVPMQLPMTVKFGTESYSLFGAILSENNVSYEVLTKYIFMGDVWMVYNDTWERPPTGYV</sequence>
<keyword evidence="3" id="KW-1185">Reference proteome</keyword>
<dbReference type="SUPFAM" id="SSF54001">
    <property type="entry name" value="Cysteine proteinases"/>
    <property type="match status" value="1"/>
</dbReference>
<organism evidence="2 3">
    <name type="scientific">Frankliniella fusca</name>
    <dbReference type="NCBI Taxonomy" id="407009"/>
    <lineage>
        <taxon>Eukaryota</taxon>
        <taxon>Metazoa</taxon>
        <taxon>Ecdysozoa</taxon>
        <taxon>Arthropoda</taxon>
        <taxon>Hexapoda</taxon>
        <taxon>Insecta</taxon>
        <taxon>Pterygota</taxon>
        <taxon>Neoptera</taxon>
        <taxon>Paraneoptera</taxon>
        <taxon>Thysanoptera</taxon>
        <taxon>Terebrantia</taxon>
        <taxon>Thripoidea</taxon>
        <taxon>Thripidae</taxon>
        <taxon>Frankliniella</taxon>
    </lineage>
</organism>
<feature type="domain" description="USP" evidence="1">
    <location>
        <begin position="210"/>
        <end position="461"/>
    </location>
</feature>
<reference evidence="2" key="2">
    <citation type="journal article" date="2023" name="BMC Genomics">
        <title>Pest status, molecular evolution, and epigenetic factors derived from the genome assembly of Frankliniella fusca, a thysanopteran phytovirus vector.</title>
        <authorList>
            <person name="Catto M.A."/>
            <person name="Labadie P.E."/>
            <person name="Jacobson A.L."/>
            <person name="Kennedy G.G."/>
            <person name="Srinivasan R."/>
            <person name="Hunt B.G."/>
        </authorList>
    </citation>
    <scope>NUCLEOTIDE SEQUENCE</scope>
    <source>
        <strain evidence="2">PL_HMW_Pooled</strain>
    </source>
</reference>
<proteinExistence type="predicted"/>
<dbReference type="AlphaFoldDB" id="A0AAE1GVD4"/>
<dbReference type="Proteomes" id="UP001219518">
    <property type="component" value="Unassembled WGS sequence"/>
</dbReference>
<dbReference type="InterPro" id="IPR028889">
    <property type="entry name" value="USP"/>
</dbReference>
<name>A0AAE1GVD4_9NEOP</name>
<accession>A0AAE1GVD4</accession>
<keyword evidence="2" id="KW-0436">Ligase</keyword>
<dbReference type="InterPro" id="IPR038765">
    <property type="entry name" value="Papain-like_cys_pep_sf"/>
</dbReference>
<dbReference type="GO" id="GO:0016874">
    <property type="term" value="F:ligase activity"/>
    <property type="evidence" value="ECO:0007669"/>
    <property type="project" value="UniProtKB-KW"/>
</dbReference>
<comment type="caution">
    <text evidence="2">The sequence shown here is derived from an EMBL/GenBank/DDBJ whole genome shotgun (WGS) entry which is preliminary data.</text>
</comment>
<reference evidence="2" key="1">
    <citation type="submission" date="2021-07" db="EMBL/GenBank/DDBJ databases">
        <authorList>
            <person name="Catto M.A."/>
            <person name="Jacobson A."/>
            <person name="Kennedy G."/>
            <person name="Labadie P."/>
            <person name="Hunt B.G."/>
            <person name="Srinivasan R."/>
        </authorList>
    </citation>
    <scope>NUCLEOTIDE SEQUENCE</scope>
    <source>
        <strain evidence="2">PL_HMW_Pooled</strain>
        <tissue evidence="2">Head</tissue>
    </source>
</reference>
<dbReference type="EMBL" id="JAHWGI010000142">
    <property type="protein sequence ID" value="KAK3910031.1"/>
    <property type="molecule type" value="Genomic_DNA"/>
</dbReference>
<evidence type="ECO:0000313" key="3">
    <source>
        <dbReference type="Proteomes" id="UP001219518"/>
    </source>
</evidence>
<dbReference type="Gene3D" id="3.90.70.10">
    <property type="entry name" value="Cysteine proteinases"/>
    <property type="match status" value="1"/>
</dbReference>
<evidence type="ECO:0000313" key="2">
    <source>
        <dbReference type="EMBL" id="KAK3910031.1"/>
    </source>
</evidence>
<evidence type="ECO:0000259" key="1">
    <source>
        <dbReference type="PROSITE" id="PS50235"/>
    </source>
</evidence>